<evidence type="ECO:0000256" key="2">
    <source>
        <dbReference type="ARBA" id="ARBA00023315"/>
    </source>
</evidence>
<keyword evidence="5" id="KW-1185">Reference proteome</keyword>
<dbReference type="RefSeq" id="WP_301220486.1">
    <property type="nucleotide sequence ID" value="NZ_JAROCB010000005.1"/>
</dbReference>
<proteinExistence type="predicted"/>
<dbReference type="PROSITE" id="PS51186">
    <property type="entry name" value="GNAT"/>
    <property type="match status" value="1"/>
</dbReference>
<dbReference type="EMBL" id="JAROCB010000005">
    <property type="protein sequence ID" value="MDN4599141.1"/>
    <property type="molecule type" value="Genomic_DNA"/>
</dbReference>
<dbReference type="Proteomes" id="UP001174210">
    <property type="component" value="Unassembled WGS sequence"/>
</dbReference>
<sequence>MTGFHIRPAADSEFAAIGALTHAAYTHDYDDLPANYQDELRHPEALTDSFAFFVAEDDASGELVGTIAILRPGHDMHGEIGPDELYFRLLATHPDARGRGVGIALTEFAVELAAERGARAVVLNSGPDMVGAHALYRKLGFSRRSEREGVVELPDGRSFTLLTFVRDLAA</sequence>
<evidence type="ECO:0000313" key="5">
    <source>
        <dbReference type="Proteomes" id="UP001174210"/>
    </source>
</evidence>
<dbReference type="InterPro" id="IPR016181">
    <property type="entry name" value="Acyl_CoA_acyltransferase"/>
</dbReference>
<evidence type="ECO:0000313" key="4">
    <source>
        <dbReference type="EMBL" id="MDN4599141.1"/>
    </source>
</evidence>
<dbReference type="Gene3D" id="3.40.630.30">
    <property type="match status" value="1"/>
</dbReference>
<evidence type="ECO:0000259" key="3">
    <source>
        <dbReference type="PROSITE" id="PS51186"/>
    </source>
</evidence>
<dbReference type="SUPFAM" id="SSF55729">
    <property type="entry name" value="Acyl-CoA N-acyltransferases (Nat)"/>
    <property type="match status" value="1"/>
</dbReference>
<protein>
    <submittedName>
        <fullName evidence="4">GNAT family N-acetyltransferase</fullName>
    </submittedName>
</protein>
<feature type="domain" description="N-acetyltransferase" evidence="3">
    <location>
        <begin position="4"/>
        <end position="160"/>
    </location>
</feature>
<dbReference type="InterPro" id="IPR000182">
    <property type="entry name" value="GNAT_dom"/>
</dbReference>
<dbReference type="Pfam" id="PF00583">
    <property type="entry name" value="Acetyltransf_1"/>
    <property type="match status" value="1"/>
</dbReference>
<reference evidence="4" key="1">
    <citation type="submission" date="2023-03" db="EMBL/GenBank/DDBJ databases">
        <title>MT1 and MT2 Draft Genomes of Novel Species.</title>
        <authorList>
            <person name="Venkateswaran K."/>
        </authorList>
    </citation>
    <scope>NUCLEOTIDE SEQUENCE</scope>
    <source>
        <strain evidence="4">F6_8S_P_1A</strain>
    </source>
</reference>
<dbReference type="PANTHER" id="PTHR43877">
    <property type="entry name" value="AMINOALKYLPHOSPHONATE N-ACETYLTRANSFERASE-RELATED-RELATED"/>
    <property type="match status" value="1"/>
</dbReference>
<accession>A0ABT8J240</accession>
<comment type="caution">
    <text evidence="4">The sequence shown here is derived from an EMBL/GenBank/DDBJ whole genome shotgun (WGS) entry which is preliminary data.</text>
</comment>
<name>A0ABT8J240_9MICO</name>
<keyword evidence="2" id="KW-0012">Acyltransferase</keyword>
<dbReference type="CDD" id="cd04301">
    <property type="entry name" value="NAT_SF"/>
    <property type="match status" value="1"/>
</dbReference>
<dbReference type="InterPro" id="IPR050832">
    <property type="entry name" value="Bact_Acetyltransf"/>
</dbReference>
<organism evidence="4 5">
    <name type="scientific">Leifsonia virtsii</name>
    <dbReference type="NCBI Taxonomy" id="3035915"/>
    <lineage>
        <taxon>Bacteria</taxon>
        <taxon>Bacillati</taxon>
        <taxon>Actinomycetota</taxon>
        <taxon>Actinomycetes</taxon>
        <taxon>Micrococcales</taxon>
        <taxon>Microbacteriaceae</taxon>
        <taxon>Leifsonia</taxon>
    </lineage>
</organism>
<gene>
    <name evidence="4" type="ORF">P5G59_18465</name>
</gene>
<keyword evidence="1" id="KW-0808">Transferase</keyword>
<evidence type="ECO:0000256" key="1">
    <source>
        <dbReference type="ARBA" id="ARBA00022679"/>
    </source>
</evidence>